<dbReference type="Pfam" id="PF01554">
    <property type="entry name" value="MatE"/>
    <property type="match status" value="2"/>
</dbReference>
<evidence type="ECO:0000313" key="7">
    <source>
        <dbReference type="EMBL" id="RMB01873.1"/>
    </source>
</evidence>
<dbReference type="InterPro" id="IPR044644">
    <property type="entry name" value="DinF-like"/>
</dbReference>
<feature type="transmembrane region" description="Helical" evidence="6">
    <location>
        <begin position="213"/>
        <end position="233"/>
    </location>
</feature>
<feature type="transmembrane region" description="Helical" evidence="6">
    <location>
        <begin position="154"/>
        <end position="179"/>
    </location>
</feature>
<evidence type="ECO:0000313" key="8">
    <source>
        <dbReference type="Proteomes" id="UP000271227"/>
    </source>
</evidence>
<dbReference type="GO" id="GO:0015297">
    <property type="term" value="F:antiporter activity"/>
    <property type="evidence" value="ECO:0007669"/>
    <property type="project" value="InterPro"/>
</dbReference>
<evidence type="ECO:0000256" key="5">
    <source>
        <dbReference type="ARBA" id="ARBA00023136"/>
    </source>
</evidence>
<evidence type="ECO:0000256" key="6">
    <source>
        <dbReference type="SAM" id="Phobius"/>
    </source>
</evidence>
<name>A0A3M0CFG0_9PROT</name>
<keyword evidence="5 6" id="KW-0472">Membrane</keyword>
<accession>A0A3M0CFG0</accession>
<reference evidence="7 8" key="1">
    <citation type="submission" date="2018-10" db="EMBL/GenBank/DDBJ databases">
        <title>Genomic Encyclopedia of Archaeal and Bacterial Type Strains, Phase II (KMG-II): from individual species to whole genera.</title>
        <authorList>
            <person name="Goeker M."/>
        </authorList>
    </citation>
    <scope>NUCLEOTIDE SEQUENCE [LARGE SCALE GENOMIC DNA]</scope>
    <source>
        <strain evidence="7 8">DSM 25217</strain>
    </source>
</reference>
<dbReference type="PANTHER" id="PTHR42893:SF46">
    <property type="entry name" value="PROTEIN DETOXIFICATION 44, CHLOROPLASTIC"/>
    <property type="match status" value="1"/>
</dbReference>
<dbReference type="RefSeq" id="WP_170163904.1">
    <property type="nucleotide sequence ID" value="NZ_REFR01000015.1"/>
</dbReference>
<proteinExistence type="inferred from homology"/>
<comment type="subcellular location">
    <subcellularLocation>
        <location evidence="1">Membrane</location>
        <topology evidence="1">Multi-pass membrane protein</topology>
    </subcellularLocation>
</comment>
<dbReference type="FunCoup" id="A0A3M0CFG0">
    <property type="interactions" value="92"/>
</dbReference>
<evidence type="ECO:0000256" key="4">
    <source>
        <dbReference type="ARBA" id="ARBA00022989"/>
    </source>
</evidence>
<feature type="transmembrane region" description="Helical" evidence="6">
    <location>
        <begin position="329"/>
        <end position="353"/>
    </location>
</feature>
<dbReference type="PANTHER" id="PTHR42893">
    <property type="entry name" value="PROTEIN DETOXIFICATION 44, CHLOROPLASTIC-RELATED"/>
    <property type="match status" value="1"/>
</dbReference>
<dbReference type="CDD" id="cd13136">
    <property type="entry name" value="MATE_DinF_like"/>
    <property type="match status" value="1"/>
</dbReference>
<feature type="transmembrane region" description="Helical" evidence="6">
    <location>
        <begin position="54"/>
        <end position="76"/>
    </location>
</feature>
<feature type="transmembrane region" description="Helical" evidence="6">
    <location>
        <begin position="22"/>
        <end position="42"/>
    </location>
</feature>
<feature type="transmembrane region" description="Helical" evidence="6">
    <location>
        <begin position="417"/>
        <end position="437"/>
    </location>
</feature>
<evidence type="ECO:0000256" key="2">
    <source>
        <dbReference type="ARBA" id="ARBA00010199"/>
    </source>
</evidence>
<dbReference type="Proteomes" id="UP000271227">
    <property type="component" value="Unassembled WGS sequence"/>
</dbReference>
<feature type="transmembrane region" description="Helical" evidence="6">
    <location>
        <begin position="96"/>
        <end position="117"/>
    </location>
</feature>
<feature type="transmembrane region" description="Helical" evidence="6">
    <location>
        <begin position="385"/>
        <end position="411"/>
    </location>
</feature>
<evidence type="ECO:0000256" key="1">
    <source>
        <dbReference type="ARBA" id="ARBA00004141"/>
    </source>
</evidence>
<sequence length="461" mass="47661">MGGAAHNGTGIDAEDSRPHRRIWAIAGPTILAGSATPLVGLIDTWAIGQTADATALAAIGVGATLFNFLFWAFGFLRMGTTGLVAQARGRGDRNDIGAEIVRALALAAVIGCVLLLAQDPILTAGRAALAPPPPVGETVETYASIRIWSAPATLAVYVIHGTLIGLARAQAALVVLVSLNILNAGFNLLFVVGLGMGAAGVALGTLIAEWAAAGIGIVLVALAVGTKPLALVIRRRTTWHVQALLKPVRVNGFLFLRTLFLMVTLSWVTRIAGTLGEAPLAASHVLATFLMLISLGLDGFAYAAESLGGAAWGAGNRAAFRRWMWRTSLWAGLAALLYSAVFLVFGNMIAAVLTDLPAVRAAIADVIPILGLLPVLAVPAYQMDGLYIAATATGSMCATMALAFGVFALTAGPLTDAHGLAGLWTALGAFLLARGLAQIIHYPWLERALPAGEKTADFTAP</sequence>
<protein>
    <submittedName>
        <fullName evidence="7">MATE family multidrug resistance protein</fullName>
    </submittedName>
</protein>
<organism evidence="7 8">
    <name type="scientific">Eilatimonas milleporae</name>
    <dbReference type="NCBI Taxonomy" id="911205"/>
    <lineage>
        <taxon>Bacteria</taxon>
        <taxon>Pseudomonadati</taxon>
        <taxon>Pseudomonadota</taxon>
        <taxon>Alphaproteobacteria</taxon>
        <taxon>Kordiimonadales</taxon>
        <taxon>Kordiimonadaceae</taxon>
        <taxon>Eilatimonas</taxon>
    </lineage>
</organism>
<feature type="transmembrane region" description="Helical" evidence="6">
    <location>
        <begin position="285"/>
        <end position="308"/>
    </location>
</feature>
<dbReference type="InterPro" id="IPR002528">
    <property type="entry name" value="MATE_fam"/>
</dbReference>
<dbReference type="EMBL" id="REFR01000015">
    <property type="protein sequence ID" value="RMB01873.1"/>
    <property type="molecule type" value="Genomic_DNA"/>
</dbReference>
<dbReference type="GO" id="GO:0042910">
    <property type="term" value="F:xenobiotic transmembrane transporter activity"/>
    <property type="evidence" value="ECO:0007669"/>
    <property type="project" value="InterPro"/>
</dbReference>
<comment type="caution">
    <text evidence="7">The sequence shown here is derived from an EMBL/GenBank/DDBJ whole genome shotgun (WGS) entry which is preliminary data.</text>
</comment>
<dbReference type="GO" id="GO:0005886">
    <property type="term" value="C:plasma membrane"/>
    <property type="evidence" value="ECO:0007669"/>
    <property type="project" value="TreeGrafter"/>
</dbReference>
<comment type="similarity">
    <text evidence="2">Belongs to the multi antimicrobial extrusion (MATE) (TC 2.A.66.1) family.</text>
</comment>
<keyword evidence="8" id="KW-1185">Reference proteome</keyword>
<evidence type="ECO:0000256" key="3">
    <source>
        <dbReference type="ARBA" id="ARBA00022692"/>
    </source>
</evidence>
<dbReference type="AlphaFoldDB" id="A0A3M0CFG0"/>
<feature type="transmembrane region" description="Helical" evidence="6">
    <location>
        <begin position="254"/>
        <end position="273"/>
    </location>
</feature>
<gene>
    <name evidence="7" type="ORF">BXY39_3381</name>
</gene>
<keyword evidence="3 6" id="KW-0812">Transmembrane</keyword>
<feature type="transmembrane region" description="Helical" evidence="6">
    <location>
        <begin position="359"/>
        <end position="378"/>
    </location>
</feature>
<keyword evidence="4 6" id="KW-1133">Transmembrane helix</keyword>
<dbReference type="InParanoid" id="A0A3M0CFG0"/>
<dbReference type="NCBIfam" id="TIGR00797">
    <property type="entry name" value="matE"/>
    <property type="match status" value="1"/>
</dbReference>